<dbReference type="EMBL" id="KN831912">
    <property type="protein sequence ID" value="KIM34607.1"/>
    <property type="molecule type" value="Genomic_DNA"/>
</dbReference>
<dbReference type="Proteomes" id="UP000053424">
    <property type="component" value="Unassembled WGS sequence"/>
</dbReference>
<reference evidence="1 2" key="1">
    <citation type="submission" date="2014-04" db="EMBL/GenBank/DDBJ databases">
        <authorList>
            <consortium name="DOE Joint Genome Institute"/>
            <person name="Kuo A."/>
            <person name="Gay G."/>
            <person name="Dore J."/>
            <person name="Kohler A."/>
            <person name="Nagy L.G."/>
            <person name="Floudas D."/>
            <person name="Copeland A."/>
            <person name="Barry K.W."/>
            <person name="Cichocki N."/>
            <person name="Veneault-Fourrey C."/>
            <person name="LaButti K."/>
            <person name="Lindquist E.A."/>
            <person name="Lipzen A."/>
            <person name="Lundell T."/>
            <person name="Morin E."/>
            <person name="Murat C."/>
            <person name="Sun H."/>
            <person name="Tunlid A."/>
            <person name="Henrissat B."/>
            <person name="Grigoriev I.V."/>
            <person name="Hibbett D.S."/>
            <person name="Martin F."/>
            <person name="Nordberg H.P."/>
            <person name="Cantor M.N."/>
            <person name="Hua S.X."/>
        </authorList>
    </citation>
    <scope>NUCLEOTIDE SEQUENCE [LARGE SCALE GENOMIC DNA]</scope>
    <source>
        <strain evidence="2">h7</strain>
    </source>
</reference>
<gene>
    <name evidence="1" type="ORF">M413DRAFT_161374</name>
</gene>
<accession>A0A0C2Y0J5</accession>
<organism evidence="1 2">
    <name type="scientific">Hebeloma cylindrosporum</name>
    <dbReference type="NCBI Taxonomy" id="76867"/>
    <lineage>
        <taxon>Eukaryota</taxon>
        <taxon>Fungi</taxon>
        <taxon>Dikarya</taxon>
        <taxon>Basidiomycota</taxon>
        <taxon>Agaricomycotina</taxon>
        <taxon>Agaricomycetes</taxon>
        <taxon>Agaricomycetidae</taxon>
        <taxon>Agaricales</taxon>
        <taxon>Agaricineae</taxon>
        <taxon>Hymenogastraceae</taxon>
        <taxon>Hebeloma</taxon>
    </lineage>
</organism>
<reference evidence="2" key="2">
    <citation type="submission" date="2015-01" db="EMBL/GenBank/DDBJ databases">
        <title>Evolutionary Origins and Diversification of the Mycorrhizal Mutualists.</title>
        <authorList>
            <consortium name="DOE Joint Genome Institute"/>
            <consortium name="Mycorrhizal Genomics Consortium"/>
            <person name="Kohler A."/>
            <person name="Kuo A."/>
            <person name="Nagy L.G."/>
            <person name="Floudas D."/>
            <person name="Copeland A."/>
            <person name="Barry K.W."/>
            <person name="Cichocki N."/>
            <person name="Veneault-Fourrey C."/>
            <person name="LaButti K."/>
            <person name="Lindquist E.A."/>
            <person name="Lipzen A."/>
            <person name="Lundell T."/>
            <person name="Morin E."/>
            <person name="Murat C."/>
            <person name="Riley R."/>
            <person name="Ohm R."/>
            <person name="Sun H."/>
            <person name="Tunlid A."/>
            <person name="Henrissat B."/>
            <person name="Grigoriev I.V."/>
            <person name="Hibbett D.S."/>
            <person name="Martin F."/>
        </authorList>
    </citation>
    <scope>NUCLEOTIDE SEQUENCE [LARGE SCALE GENOMIC DNA]</scope>
    <source>
        <strain evidence="2">h7</strain>
    </source>
</reference>
<dbReference type="HOGENOM" id="CLU_2979319_0_0_1"/>
<sequence length="58" mass="6654">MVSFEGGTGDVTGSLLRTDIKRPYTGFRRFSRRSMIDHPIETTHRVPSCPIDHPLVRR</sequence>
<evidence type="ECO:0000313" key="2">
    <source>
        <dbReference type="Proteomes" id="UP000053424"/>
    </source>
</evidence>
<keyword evidence="2" id="KW-1185">Reference proteome</keyword>
<dbReference type="AlphaFoldDB" id="A0A0C2Y0J5"/>
<evidence type="ECO:0000313" key="1">
    <source>
        <dbReference type="EMBL" id="KIM34607.1"/>
    </source>
</evidence>
<proteinExistence type="predicted"/>
<name>A0A0C2Y0J5_HEBCY</name>
<protein>
    <submittedName>
        <fullName evidence="1">Uncharacterized protein</fullName>
    </submittedName>
</protein>